<proteinExistence type="inferred from homology"/>
<dbReference type="Gene3D" id="3.30.830.10">
    <property type="entry name" value="Metalloenzyme, LuxS/M16 peptidase-like"/>
    <property type="match status" value="4"/>
</dbReference>
<evidence type="ECO:0000259" key="11">
    <source>
        <dbReference type="Pfam" id="PF16187"/>
    </source>
</evidence>
<evidence type="ECO:0000256" key="5">
    <source>
        <dbReference type="ARBA" id="ARBA00022833"/>
    </source>
</evidence>
<dbReference type="GO" id="GO:0043171">
    <property type="term" value="P:peptide catabolic process"/>
    <property type="evidence" value="ECO:0007669"/>
    <property type="project" value="TreeGrafter"/>
</dbReference>
<keyword evidence="5" id="KW-0862">Zinc</keyword>
<dbReference type="PANTHER" id="PTHR43690">
    <property type="entry name" value="NARDILYSIN"/>
    <property type="match status" value="1"/>
</dbReference>
<feature type="domain" description="Coenzyme PQQ synthesis protein F-like C-terminal lobe" evidence="12">
    <location>
        <begin position="762"/>
        <end position="860"/>
    </location>
</feature>
<dbReference type="PANTHER" id="PTHR43690:SF18">
    <property type="entry name" value="INSULIN-DEGRADING ENZYME-RELATED"/>
    <property type="match status" value="1"/>
</dbReference>
<evidence type="ECO:0000256" key="6">
    <source>
        <dbReference type="ARBA" id="ARBA00023049"/>
    </source>
</evidence>
<evidence type="ECO:0000313" key="14">
    <source>
        <dbReference type="Proteomes" id="UP001362899"/>
    </source>
</evidence>
<dbReference type="InterPro" id="IPR032632">
    <property type="entry name" value="Peptidase_M16_M"/>
</dbReference>
<gene>
    <name evidence="13" type="ORF">DASB73_022250</name>
</gene>
<keyword evidence="4" id="KW-0378">Hydrolase</keyword>
<dbReference type="AlphaFoldDB" id="A0AAV5RJM2"/>
<evidence type="ECO:0000256" key="8">
    <source>
        <dbReference type="SAM" id="MobiDB-lite"/>
    </source>
</evidence>
<reference evidence="13 14" key="1">
    <citation type="journal article" date="2023" name="Elife">
        <title>Identification of key yeast species and microbe-microbe interactions impacting larval growth of Drosophila in the wild.</title>
        <authorList>
            <person name="Mure A."/>
            <person name="Sugiura Y."/>
            <person name="Maeda R."/>
            <person name="Honda K."/>
            <person name="Sakurai N."/>
            <person name="Takahashi Y."/>
            <person name="Watada M."/>
            <person name="Katoh T."/>
            <person name="Gotoh A."/>
            <person name="Gotoh Y."/>
            <person name="Taniguchi I."/>
            <person name="Nakamura K."/>
            <person name="Hayashi T."/>
            <person name="Katayama T."/>
            <person name="Uemura T."/>
            <person name="Hattori Y."/>
        </authorList>
    </citation>
    <scope>NUCLEOTIDE SEQUENCE [LARGE SCALE GENOMIC DNA]</scope>
    <source>
        <strain evidence="13 14">SB-73</strain>
    </source>
</reference>
<dbReference type="Pfam" id="PF16187">
    <property type="entry name" value="Peptidase_M16_M"/>
    <property type="match status" value="1"/>
</dbReference>
<keyword evidence="3" id="KW-0479">Metal-binding</keyword>
<keyword evidence="2" id="KW-0645">Protease</keyword>
<dbReference type="FunFam" id="3.30.830.10:FF:000004">
    <property type="entry name" value="Putative insulin-degrading enzyme"/>
    <property type="match status" value="1"/>
</dbReference>
<dbReference type="Pfam" id="PF00675">
    <property type="entry name" value="Peptidase_M16"/>
    <property type="match status" value="1"/>
</dbReference>
<dbReference type="GO" id="GO:0051603">
    <property type="term" value="P:proteolysis involved in protein catabolic process"/>
    <property type="evidence" value="ECO:0007669"/>
    <property type="project" value="TreeGrafter"/>
</dbReference>
<dbReference type="InterPro" id="IPR001431">
    <property type="entry name" value="Pept_M16_Zn_BS"/>
</dbReference>
<feature type="domain" description="Peptidase M16 N-terminal" evidence="9">
    <location>
        <begin position="25"/>
        <end position="161"/>
    </location>
</feature>
<evidence type="ECO:0000256" key="2">
    <source>
        <dbReference type="ARBA" id="ARBA00022670"/>
    </source>
</evidence>
<evidence type="ECO:0000259" key="12">
    <source>
        <dbReference type="Pfam" id="PF22456"/>
    </source>
</evidence>
<feature type="compositionally biased region" description="Polar residues" evidence="8">
    <location>
        <begin position="1043"/>
        <end position="1061"/>
    </location>
</feature>
<keyword evidence="6" id="KW-0482">Metalloprotease</keyword>
<dbReference type="InterPro" id="IPR011249">
    <property type="entry name" value="Metalloenz_LuxS/M16"/>
</dbReference>
<organism evidence="13 14">
    <name type="scientific">Starmerella bacillaris</name>
    <name type="common">Yeast</name>
    <name type="synonym">Candida zemplinina</name>
    <dbReference type="NCBI Taxonomy" id="1247836"/>
    <lineage>
        <taxon>Eukaryota</taxon>
        <taxon>Fungi</taxon>
        <taxon>Dikarya</taxon>
        <taxon>Ascomycota</taxon>
        <taxon>Saccharomycotina</taxon>
        <taxon>Dipodascomycetes</taxon>
        <taxon>Dipodascales</taxon>
        <taxon>Trichomonascaceae</taxon>
        <taxon>Starmerella</taxon>
    </lineage>
</organism>
<feature type="region of interest" description="Disordered" evidence="8">
    <location>
        <begin position="1040"/>
        <end position="1064"/>
    </location>
</feature>
<feature type="domain" description="Peptidase M16 middle/third" evidence="11">
    <location>
        <begin position="377"/>
        <end position="651"/>
    </location>
</feature>
<evidence type="ECO:0000259" key="10">
    <source>
        <dbReference type="Pfam" id="PF05193"/>
    </source>
</evidence>
<dbReference type="GO" id="GO:0005739">
    <property type="term" value="C:mitochondrion"/>
    <property type="evidence" value="ECO:0007669"/>
    <property type="project" value="TreeGrafter"/>
</dbReference>
<dbReference type="Proteomes" id="UP001362899">
    <property type="component" value="Unassembled WGS sequence"/>
</dbReference>
<dbReference type="SUPFAM" id="SSF63411">
    <property type="entry name" value="LuxS/MPP-like metallohydrolase"/>
    <property type="match status" value="4"/>
</dbReference>
<dbReference type="InterPro" id="IPR011765">
    <property type="entry name" value="Pept_M16_N"/>
</dbReference>
<comment type="similarity">
    <text evidence="1 7">Belongs to the peptidase M16 family.</text>
</comment>
<evidence type="ECO:0000256" key="1">
    <source>
        <dbReference type="ARBA" id="ARBA00007261"/>
    </source>
</evidence>
<dbReference type="InterPro" id="IPR054734">
    <property type="entry name" value="PqqF-like_C_4"/>
</dbReference>
<dbReference type="PROSITE" id="PS00143">
    <property type="entry name" value="INSULINASE"/>
    <property type="match status" value="1"/>
</dbReference>
<dbReference type="GO" id="GO:0005829">
    <property type="term" value="C:cytosol"/>
    <property type="evidence" value="ECO:0007669"/>
    <property type="project" value="TreeGrafter"/>
</dbReference>
<dbReference type="EMBL" id="BTGC01000003">
    <property type="protein sequence ID" value="GMM51267.1"/>
    <property type="molecule type" value="Genomic_DNA"/>
</dbReference>
<evidence type="ECO:0000259" key="9">
    <source>
        <dbReference type="Pfam" id="PF00675"/>
    </source>
</evidence>
<dbReference type="FunFam" id="3.30.830.10:FF:000005">
    <property type="entry name" value="nardilysin isoform X1"/>
    <property type="match status" value="1"/>
</dbReference>
<sequence>MVVIEKPLVDDRQYKLITLPNGLEVLLVQDPQTDKAAAALDVNVGAYYDPPKIPGLAHFLEHLLFMGTKKYPSENEYSQYLSDHSGTYNAYTAAERTNFYFEVGHQYLSGALDRFAQFFISPLFSESCTSREMNAVDSENKKNLQNDVWRLSQLEKELSNPNHPVHKFSTGNLETLGAIPKSQGIDTRQELLKFYAEYYTASLMKLVVIGREDVEQLEQMVSPLFSEVPDPHPELSKKPKFYDHIDPLTPDNLGKLIKAQTVMDMKMLEVAFPVPNQQPLWDTQPFHYFVHLLGHESEGSLFYYLKEKKWATELGCAITHISDKTDYLLVNIDLSNEGLDHWQDVLAALFAYIDMVRSQKIQKWIFDEIKSVSLARFLYREKGKAFQLSSSLAQTLQRPIPREQILKYSVATTFDEEATAEFGTHLNRDNIRVILASQSIQGDKVEKWYGTRYSVDDVPSLPEFKDVHSLHLPHKNDFIPDNFDLCHVEAPCKQSRPRLIINEQNLKLWHKLDDTFLVPKALYTVKMVYPDVSQSARHCAVAAMFTSMVHDELSDYSYYADVAEVSYSFNVRPTGFEIKVQGFNEKLCKLLEVVVDKIATEKLKKDRFDVVKEQEVRSMRNMLYTEPYVQCNLHVLPLMASGSYGIVERLAEMETLTFEEVNEFALELRNKGTRLEFLGTGNCSTSYLERVARDTASKLSKTDSPQMIRPRSYIYESGDFNKKFLLSDENNSNSFLQVCFQFGDVLKGDSEDIRLNTILHVIAQILKEPTFDQLRTKEQLGYIAASFKRVFRSTMWFVILVQSEETTDYLDQRIESFIQKVAKQIIIDLSEEELQIQIESVIARCTEKYRNVEDENDSYWGSISSGYYDFYKRQEIAEMARTIKKEEIVSTFHKHIIEPTRTRVGLHFIPKASPKLNQEMILAKVVARLVLERGLDIPSTVVEAFMVECKGLTAEQALMRLVERLIEHTPLDVTEATAFAQECATRCQSALSESQDKVESNKTIGKELSDNELDMIRSFTEAAKPVVSITSLQEYEFDHNSELDNSSPSANLHQPSSNSKTPTHRLDPKVSLVLWIVLLLIILQF</sequence>
<name>A0AAV5RJM2_STABA</name>
<protein>
    <submittedName>
        <fullName evidence="13">Metalloendopeptidase</fullName>
    </submittedName>
</protein>
<evidence type="ECO:0000256" key="3">
    <source>
        <dbReference type="ARBA" id="ARBA00022723"/>
    </source>
</evidence>
<keyword evidence="14" id="KW-1185">Reference proteome</keyword>
<evidence type="ECO:0000256" key="7">
    <source>
        <dbReference type="RuleBase" id="RU004447"/>
    </source>
</evidence>
<evidence type="ECO:0000256" key="4">
    <source>
        <dbReference type="ARBA" id="ARBA00022801"/>
    </source>
</evidence>
<dbReference type="Pfam" id="PF05193">
    <property type="entry name" value="Peptidase_M16_C"/>
    <property type="match status" value="1"/>
</dbReference>
<evidence type="ECO:0000313" key="13">
    <source>
        <dbReference type="EMBL" id="GMM51267.1"/>
    </source>
</evidence>
<dbReference type="InterPro" id="IPR007863">
    <property type="entry name" value="Peptidase_M16_C"/>
</dbReference>
<dbReference type="GO" id="GO:0004222">
    <property type="term" value="F:metalloendopeptidase activity"/>
    <property type="evidence" value="ECO:0007669"/>
    <property type="project" value="InterPro"/>
</dbReference>
<dbReference type="Pfam" id="PF22456">
    <property type="entry name" value="PqqF-like_C_4"/>
    <property type="match status" value="1"/>
</dbReference>
<comment type="caution">
    <text evidence="13">The sequence shown here is derived from an EMBL/GenBank/DDBJ whole genome shotgun (WGS) entry which is preliminary data.</text>
</comment>
<feature type="domain" description="Peptidase M16 C-terminal" evidence="10">
    <location>
        <begin position="187"/>
        <end position="371"/>
    </location>
</feature>
<dbReference type="GO" id="GO:0046872">
    <property type="term" value="F:metal ion binding"/>
    <property type="evidence" value="ECO:0007669"/>
    <property type="project" value="UniProtKB-KW"/>
</dbReference>
<accession>A0AAV5RJM2</accession>
<dbReference type="InterPro" id="IPR050626">
    <property type="entry name" value="Peptidase_M16"/>
</dbReference>